<dbReference type="Pfam" id="PF21929">
    <property type="entry name" value="GpP_4th"/>
    <property type="match status" value="1"/>
</dbReference>
<accession>A0A6P2Y4V7</accession>
<organism evidence="4 5">
    <name type="scientific">Burkholderia contaminans</name>
    <dbReference type="NCBI Taxonomy" id="488447"/>
    <lineage>
        <taxon>Bacteria</taxon>
        <taxon>Pseudomonadati</taxon>
        <taxon>Pseudomonadota</taxon>
        <taxon>Betaproteobacteria</taxon>
        <taxon>Burkholderiales</taxon>
        <taxon>Burkholderiaceae</taxon>
        <taxon>Burkholderia</taxon>
        <taxon>Burkholderia cepacia complex</taxon>
    </lineage>
</organism>
<dbReference type="Gene3D" id="2.30.300.10">
    <property type="entry name" value="Baseplate protein-like domain - beta roll fold"/>
    <property type="match status" value="1"/>
</dbReference>
<dbReference type="SUPFAM" id="SSF69279">
    <property type="entry name" value="Phage tail proteins"/>
    <property type="match status" value="2"/>
</dbReference>
<evidence type="ECO:0000259" key="2">
    <source>
        <dbReference type="Pfam" id="PF21929"/>
    </source>
</evidence>
<dbReference type="Pfam" id="PF22255">
    <property type="entry name" value="Gp44-like_2nd"/>
    <property type="match status" value="1"/>
</dbReference>
<reference evidence="4 5" key="1">
    <citation type="submission" date="2019-09" db="EMBL/GenBank/DDBJ databases">
        <authorList>
            <person name="Depoorter E."/>
        </authorList>
    </citation>
    <scope>NUCLEOTIDE SEQUENCE [LARGE SCALE GENOMIC DNA]</scope>
    <source>
        <strain evidence="4">R-71171</strain>
    </source>
</reference>
<dbReference type="Gene3D" id="3.30.1920.10">
    <property type="entry name" value="Baseplate protein-like domains - 2 layer sandwich fold"/>
    <property type="match status" value="1"/>
</dbReference>
<dbReference type="RefSeq" id="WP_174973504.1">
    <property type="nucleotide sequence ID" value="NZ_CABVQT010000006.1"/>
</dbReference>
<gene>
    <name evidence="4" type="ORF">BCO71171_02935</name>
</gene>
<dbReference type="InterPro" id="IPR053982">
    <property type="entry name" value="Gp44/GpP-like_C"/>
</dbReference>
<sequence length="358" mass="39193">MPNDIPIDDDLYLSVGNQVVSGWTDIRVTRSVERCPSDFDIGLTESYPGKSQIIVQAGDRVQVSLGRDLVITGYVDDYIPSFSPSSHDVHVTGRGKCQDLVDCSAVWPSSQISGTSAADIATKLASHYGIKVNCDVPDLVTIPQFNIFVGETSFEVIERVCRYSQLLLYDQPDGDLRLARADEQTKAAGGLAEGINVQAASVRNSAHERFSTYIAFAQSVAIYQDAGVGASMLAQVADEGVGRVRERYIVAEAVQGFKDLAQRRAVWERNRRIGRSRVVTVTTDSWRDAAGKLWTPNTLVDISLPHLNLPQTTWLIGDVTYRRTIEGGTTADLTIMDPLAYRPEPVALQPAFVDASKL</sequence>
<dbReference type="InterPro" id="IPR053981">
    <property type="entry name" value="Gp44/GpP-like_2nd"/>
</dbReference>
<dbReference type="InterPro" id="IPR049354">
    <property type="entry name" value="GpP-like_N"/>
</dbReference>
<feature type="domain" description="Baseplate hub protein gp44-like N-terminal" evidence="1">
    <location>
        <begin position="12"/>
        <end position="94"/>
    </location>
</feature>
<evidence type="ECO:0000259" key="3">
    <source>
        <dbReference type="Pfam" id="PF22255"/>
    </source>
</evidence>
<protein>
    <submittedName>
        <fullName evidence="4">Bacteriophage Mu P family protein</fullName>
    </submittedName>
</protein>
<evidence type="ECO:0000259" key="1">
    <source>
        <dbReference type="Pfam" id="PF21683"/>
    </source>
</evidence>
<evidence type="ECO:0000313" key="4">
    <source>
        <dbReference type="EMBL" id="VWD17212.1"/>
    </source>
</evidence>
<dbReference type="Gene3D" id="3.55.50.10">
    <property type="entry name" value="Baseplate protein-like domains"/>
    <property type="match status" value="1"/>
</dbReference>
<dbReference type="EMBL" id="CABVQT010000006">
    <property type="protein sequence ID" value="VWD17212.1"/>
    <property type="molecule type" value="Genomic_DNA"/>
</dbReference>
<feature type="domain" description="Baseplate hub protein gp44/GpP-like second" evidence="3">
    <location>
        <begin position="97"/>
        <end position="180"/>
    </location>
</feature>
<evidence type="ECO:0000313" key="5">
    <source>
        <dbReference type="Proteomes" id="UP000494182"/>
    </source>
</evidence>
<dbReference type="Pfam" id="PF21683">
    <property type="entry name" value="GpP-like_1st"/>
    <property type="match status" value="1"/>
</dbReference>
<name>A0A6P2Y4V7_9BURK</name>
<proteinExistence type="predicted"/>
<dbReference type="InterPro" id="IPR026276">
    <property type="entry name" value="Baseplate_GpP"/>
</dbReference>
<dbReference type="PIRSF" id="PIRSF004440">
    <property type="entry name" value="GpP"/>
    <property type="match status" value="1"/>
</dbReference>
<dbReference type="InterPro" id="IPR023399">
    <property type="entry name" value="Baseplate-like_2-layer_sand"/>
</dbReference>
<dbReference type="Proteomes" id="UP000494182">
    <property type="component" value="Unassembled WGS sequence"/>
</dbReference>
<dbReference type="AlphaFoldDB" id="A0A6P2Y4V7"/>
<feature type="domain" description="Baseplate hub protein gp44/GpP-like C-terminal" evidence="2">
    <location>
        <begin position="260"/>
        <end position="344"/>
    </location>
</feature>